<keyword evidence="1" id="KW-0378">Hydrolase</keyword>
<protein>
    <submittedName>
        <fullName evidence="3">Unannotated protein</fullName>
    </submittedName>
</protein>
<dbReference type="SUPFAM" id="SSF109604">
    <property type="entry name" value="HD-domain/PDEase-like"/>
    <property type="match status" value="1"/>
</dbReference>
<dbReference type="GO" id="GO:0003676">
    <property type="term" value="F:nucleic acid binding"/>
    <property type="evidence" value="ECO:0007669"/>
    <property type="project" value="InterPro"/>
</dbReference>
<dbReference type="CDD" id="cd04492">
    <property type="entry name" value="YhaM_OBF_like"/>
    <property type="match status" value="1"/>
</dbReference>
<sequence length="322" mass="33947">MAAPGSAPGLQPAASAVAQASARPGAVASLRDGGVVDGIYACTRKDRLMARTGTPYLALELRDRTGTIQARLFRDADLHGARFERGDLVRVAGRVGLFRGELQAELTAARRVEDGEADPVAFLPVAYRDLDELEGFLESLAGEVRQPGLRALLDHVLGDDELRAALRRSPATRSAHHAYLGGLLEHTVAVTQLALETCAIHPRLDQDLLLTAAIVHDLGRTRELQLGAEISLSEEGRMLGHVELGLQMLAGWCARTGLDDARALAVSHCVLTHHGADAAARGGRGGFVLPEALALQRLNALDAAVKGAIEHGLGLDAVPPAG</sequence>
<dbReference type="GO" id="GO:0031125">
    <property type="term" value="P:rRNA 3'-end processing"/>
    <property type="evidence" value="ECO:0007669"/>
    <property type="project" value="TreeGrafter"/>
</dbReference>
<proteinExistence type="predicted"/>
<dbReference type="Pfam" id="PF01336">
    <property type="entry name" value="tRNA_anti-codon"/>
    <property type="match status" value="1"/>
</dbReference>
<dbReference type="Gene3D" id="1.10.3210.10">
    <property type="entry name" value="Hypothetical protein af1432"/>
    <property type="match status" value="1"/>
</dbReference>
<feature type="domain" description="HD/PDEase" evidence="2">
    <location>
        <begin position="179"/>
        <end position="313"/>
    </location>
</feature>
<organism evidence="3">
    <name type="scientific">freshwater metagenome</name>
    <dbReference type="NCBI Taxonomy" id="449393"/>
    <lineage>
        <taxon>unclassified sequences</taxon>
        <taxon>metagenomes</taxon>
        <taxon>ecological metagenomes</taxon>
    </lineage>
</organism>
<gene>
    <name evidence="3" type="ORF">UFOPK3674_00243</name>
</gene>
<dbReference type="NCBIfam" id="TIGR00277">
    <property type="entry name" value="HDIG"/>
    <property type="match status" value="1"/>
</dbReference>
<dbReference type="InterPro" id="IPR006675">
    <property type="entry name" value="HDIG_dom"/>
</dbReference>
<dbReference type="InterPro" id="IPR012340">
    <property type="entry name" value="NA-bd_OB-fold"/>
</dbReference>
<dbReference type="AlphaFoldDB" id="A0A6J7HIF7"/>
<dbReference type="Gene3D" id="2.40.50.140">
    <property type="entry name" value="Nucleic acid-binding proteins"/>
    <property type="match status" value="1"/>
</dbReference>
<name>A0A6J7HIF7_9ZZZZ</name>
<dbReference type="InterPro" id="IPR050798">
    <property type="entry name" value="YhaM_exoribonuc/phosphodiest"/>
</dbReference>
<dbReference type="SMART" id="SM00471">
    <property type="entry name" value="HDc"/>
    <property type="match status" value="1"/>
</dbReference>
<dbReference type="SUPFAM" id="SSF50249">
    <property type="entry name" value="Nucleic acid-binding proteins"/>
    <property type="match status" value="1"/>
</dbReference>
<dbReference type="Pfam" id="PF01966">
    <property type="entry name" value="HD"/>
    <property type="match status" value="1"/>
</dbReference>
<dbReference type="InterPro" id="IPR004365">
    <property type="entry name" value="NA-bd_OB_tRNA"/>
</dbReference>
<dbReference type="PANTHER" id="PTHR37294:SF1">
    <property type="entry name" value="3'-5' EXORIBONUCLEASE YHAM"/>
    <property type="match status" value="1"/>
</dbReference>
<dbReference type="InterPro" id="IPR006674">
    <property type="entry name" value="HD_domain"/>
</dbReference>
<dbReference type="CDD" id="cd00077">
    <property type="entry name" value="HDc"/>
    <property type="match status" value="1"/>
</dbReference>
<dbReference type="InterPro" id="IPR003607">
    <property type="entry name" value="HD/PDEase_dom"/>
</dbReference>
<evidence type="ECO:0000256" key="1">
    <source>
        <dbReference type="ARBA" id="ARBA00022801"/>
    </source>
</evidence>
<evidence type="ECO:0000259" key="2">
    <source>
        <dbReference type="SMART" id="SM00471"/>
    </source>
</evidence>
<dbReference type="GO" id="GO:0016787">
    <property type="term" value="F:hydrolase activity"/>
    <property type="evidence" value="ECO:0007669"/>
    <property type="project" value="UniProtKB-KW"/>
</dbReference>
<reference evidence="3" key="1">
    <citation type="submission" date="2020-05" db="EMBL/GenBank/DDBJ databases">
        <authorList>
            <person name="Chiriac C."/>
            <person name="Salcher M."/>
            <person name="Ghai R."/>
            <person name="Kavagutti S V."/>
        </authorList>
    </citation>
    <scope>NUCLEOTIDE SEQUENCE</scope>
</reference>
<accession>A0A6J7HIF7</accession>
<dbReference type="EMBL" id="CAFBMX010000001">
    <property type="protein sequence ID" value="CAB4916020.1"/>
    <property type="molecule type" value="Genomic_DNA"/>
</dbReference>
<evidence type="ECO:0000313" key="3">
    <source>
        <dbReference type="EMBL" id="CAB4916020.1"/>
    </source>
</evidence>
<dbReference type="PANTHER" id="PTHR37294">
    <property type="entry name" value="3'-5' EXORIBONUCLEASE YHAM"/>
    <property type="match status" value="1"/>
</dbReference>